<dbReference type="AlphaFoldDB" id="A0A940YNW9"/>
<dbReference type="SUPFAM" id="SSF46785">
    <property type="entry name" value="Winged helix' DNA-binding domain"/>
    <property type="match status" value="1"/>
</dbReference>
<reference evidence="2" key="1">
    <citation type="submission" date="2021-04" db="EMBL/GenBank/DDBJ databases">
        <title>The genome sequence of Ideonella sp. 4Y11.</title>
        <authorList>
            <person name="Liu Y."/>
        </authorList>
    </citation>
    <scope>NUCLEOTIDE SEQUENCE</scope>
    <source>
        <strain evidence="2">4Y11</strain>
    </source>
</reference>
<accession>A0A940YNW9</accession>
<dbReference type="InterPro" id="IPR036390">
    <property type="entry name" value="WH_DNA-bd_sf"/>
</dbReference>
<dbReference type="Proteomes" id="UP000678374">
    <property type="component" value="Unassembled WGS sequence"/>
</dbReference>
<feature type="domain" description="Helix-turn-helix type 11" evidence="1">
    <location>
        <begin position="6"/>
        <end position="52"/>
    </location>
</feature>
<protein>
    <submittedName>
        <fullName evidence="2">HTH domain-containing protein</fullName>
    </submittedName>
</protein>
<keyword evidence="3" id="KW-1185">Reference proteome</keyword>
<dbReference type="InterPro" id="IPR013196">
    <property type="entry name" value="HTH_11"/>
</dbReference>
<name>A0A940YNW9_9BURK</name>
<proteinExistence type="predicted"/>
<gene>
    <name evidence="2" type="ORF">KAK06_12715</name>
</gene>
<organism evidence="2 3">
    <name type="scientific">Ideonella aquatica</name>
    <dbReference type="NCBI Taxonomy" id="2824119"/>
    <lineage>
        <taxon>Bacteria</taxon>
        <taxon>Pseudomonadati</taxon>
        <taxon>Pseudomonadota</taxon>
        <taxon>Betaproteobacteria</taxon>
        <taxon>Burkholderiales</taxon>
        <taxon>Sphaerotilaceae</taxon>
        <taxon>Ideonella</taxon>
    </lineage>
</organism>
<evidence type="ECO:0000313" key="3">
    <source>
        <dbReference type="Proteomes" id="UP000678374"/>
    </source>
</evidence>
<dbReference type="Gene3D" id="1.10.10.10">
    <property type="entry name" value="Winged helix-like DNA-binding domain superfamily/Winged helix DNA-binding domain"/>
    <property type="match status" value="1"/>
</dbReference>
<dbReference type="Pfam" id="PF08279">
    <property type="entry name" value="HTH_11"/>
    <property type="match status" value="1"/>
</dbReference>
<sequence length="89" mass="10418">MGQHERLYKIRHLLDAGRCVTPAQLHTLLEVSRSTINRDIHALRHRMNAPIEWNLADFKRHCTCASPSRRAAGFCHPYRARRIGLHWPQ</sequence>
<evidence type="ECO:0000313" key="2">
    <source>
        <dbReference type="EMBL" id="MBQ0959806.1"/>
    </source>
</evidence>
<dbReference type="RefSeq" id="WP_210802484.1">
    <property type="nucleotide sequence ID" value="NZ_JAGQDE010000010.1"/>
</dbReference>
<evidence type="ECO:0000259" key="1">
    <source>
        <dbReference type="Pfam" id="PF08279"/>
    </source>
</evidence>
<dbReference type="InterPro" id="IPR036388">
    <property type="entry name" value="WH-like_DNA-bd_sf"/>
</dbReference>
<comment type="caution">
    <text evidence="2">The sequence shown here is derived from an EMBL/GenBank/DDBJ whole genome shotgun (WGS) entry which is preliminary data.</text>
</comment>
<dbReference type="EMBL" id="JAGQDE010000010">
    <property type="protein sequence ID" value="MBQ0959806.1"/>
    <property type="molecule type" value="Genomic_DNA"/>
</dbReference>